<evidence type="ECO:0000313" key="2">
    <source>
        <dbReference type="EMBL" id="KAJ3581992.1"/>
    </source>
</evidence>
<dbReference type="EMBL" id="JANIIK010001693">
    <property type="protein sequence ID" value="KAJ3581992.1"/>
    <property type="molecule type" value="Genomic_DNA"/>
</dbReference>
<sequence length="50" mass="5209">SGGWSLWTYWSLCGVSCGQGVLHQPGSAQRGGGFCKGMSVQKSTCNTLCP</sequence>
<dbReference type="AlphaFoldDB" id="A0A9Q0D5B2"/>
<reference evidence="2" key="1">
    <citation type="submission" date="2022-07" db="EMBL/GenBank/DDBJ databases">
        <title>Chromosome-level genome of Muraenolepis orangiensis.</title>
        <authorList>
            <person name="Kim J."/>
        </authorList>
    </citation>
    <scope>NUCLEOTIDE SEQUENCE</scope>
    <source>
        <strain evidence="2">KU_S4_2022</strain>
        <tissue evidence="2">Muscle</tissue>
    </source>
</reference>
<name>A0A9Q0D5B2_9TELE</name>
<dbReference type="Gene3D" id="2.20.100.10">
    <property type="entry name" value="Thrombospondin type-1 (TSP1) repeat"/>
    <property type="match status" value="1"/>
</dbReference>
<gene>
    <name evidence="2" type="ORF">NHX12_016008</name>
</gene>
<organism evidence="2 3">
    <name type="scientific">Muraenolepis orangiensis</name>
    <name type="common">Patagonian moray cod</name>
    <dbReference type="NCBI Taxonomy" id="630683"/>
    <lineage>
        <taxon>Eukaryota</taxon>
        <taxon>Metazoa</taxon>
        <taxon>Chordata</taxon>
        <taxon>Craniata</taxon>
        <taxon>Vertebrata</taxon>
        <taxon>Euteleostomi</taxon>
        <taxon>Actinopterygii</taxon>
        <taxon>Neopterygii</taxon>
        <taxon>Teleostei</taxon>
        <taxon>Neoteleostei</taxon>
        <taxon>Acanthomorphata</taxon>
        <taxon>Zeiogadaria</taxon>
        <taxon>Gadariae</taxon>
        <taxon>Gadiformes</taxon>
        <taxon>Muraenolepidoidei</taxon>
        <taxon>Muraenolepididae</taxon>
        <taxon>Muraenolepis</taxon>
    </lineage>
</organism>
<keyword evidence="3" id="KW-1185">Reference proteome</keyword>
<dbReference type="SMART" id="SM00209">
    <property type="entry name" value="TSP1"/>
    <property type="match status" value="1"/>
</dbReference>
<dbReference type="PROSITE" id="PS50092">
    <property type="entry name" value="TSP1"/>
    <property type="match status" value="1"/>
</dbReference>
<proteinExistence type="predicted"/>
<evidence type="ECO:0000256" key="1">
    <source>
        <dbReference type="SAM" id="SignalP"/>
    </source>
</evidence>
<dbReference type="Pfam" id="PF00090">
    <property type="entry name" value="TSP_1"/>
    <property type="match status" value="1"/>
</dbReference>
<feature type="chain" id="PRO_5040306124" evidence="1">
    <location>
        <begin position="21"/>
        <end position="50"/>
    </location>
</feature>
<feature type="non-terminal residue" evidence="2">
    <location>
        <position position="50"/>
    </location>
</feature>
<accession>A0A9Q0D5B2</accession>
<dbReference type="SUPFAM" id="SSF82895">
    <property type="entry name" value="TSP-1 type 1 repeat"/>
    <property type="match status" value="1"/>
</dbReference>
<dbReference type="Proteomes" id="UP001148018">
    <property type="component" value="Unassembled WGS sequence"/>
</dbReference>
<evidence type="ECO:0000313" key="3">
    <source>
        <dbReference type="Proteomes" id="UP001148018"/>
    </source>
</evidence>
<dbReference type="OrthoDB" id="446173at2759"/>
<protein>
    <submittedName>
        <fullName evidence="2">Uncharacterized protein</fullName>
    </submittedName>
</protein>
<keyword evidence="1" id="KW-0732">Signal</keyword>
<feature type="signal peptide" evidence="1">
    <location>
        <begin position="1"/>
        <end position="20"/>
    </location>
</feature>
<feature type="non-terminal residue" evidence="2">
    <location>
        <position position="1"/>
    </location>
</feature>
<comment type="caution">
    <text evidence="2">The sequence shown here is derived from an EMBL/GenBank/DDBJ whole genome shotgun (WGS) entry which is preliminary data.</text>
</comment>
<dbReference type="InterPro" id="IPR000884">
    <property type="entry name" value="TSP1_rpt"/>
</dbReference>
<dbReference type="InterPro" id="IPR036383">
    <property type="entry name" value="TSP1_rpt_sf"/>
</dbReference>